<accession>A0A2U3P3B8</accession>
<gene>
    <name evidence="1" type="ORF">MNAB215_440</name>
</gene>
<dbReference type="AlphaFoldDB" id="A0A2U3P3B8"/>
<dbReference type="EMBL" id="FUEZ01000003">
    <property type="protein sequence ID" value="SPM38263.1"/>
    <property type="molecule type" value="Genomic_DNA"/>
</dbReference>
<reference evidence="1 2" key="1">
    <citation type="submission" date="2017-01" db="EMBL/GenBank/DDBJ databases">
        <authorList>
            <consortium name="Urmite Genomes"/>
        </authorList>
    </citation>
    <scope>NUCLEOTIDE SEQUENCE [LARGE SCALE GENOMIC DNA]</scope>
    <source>
        <strain evidence="1 2">AB215</strain>
    </source>
</reference>
<evidence type="ECO:0000313" key="1">
    <source>
        <dbReference type="EMBL" id="SPM38263.1"/>
    </source>
</evidence>
<dbReference type="STRING" id="1841861.GCA_900157365_04643"/>
<keyword evidence="2" id="KW-1185">Reference proteome</keyword>
<sequence length="49" mass="4898">MIDTVFGVRVAGTVLTVATAHAAHAAVPAAARKHRAAAATDASVDWGLT</sequence>
<protein>
    <submittedName>
        <fullName evidence="1">Mycobacterium numidiamassiliense ORFan</fullName>
    </submittedName>
</protein>
<name>A0A2U3P3B8_9MYCO</name>
<dbReference type="Proteomes" id="UP000240424">
    <property type="component" value="Unassembled WGS sequence"/>
</dbReference>
<proteinExistence type="predicted"/>
<evidence type="ECO:0000313" key="2">
    <source>
        <dbReference type="Proteomes" id="UP000240424"/>
    </source>
</evidence>
<organism evidence="1 2">
    <name type="scientific">Mycobacterium numidiamassiliense</name>
    <dbReference type="NCBI Taxonomy" id="1841861"/>
    <lineage>
        <taxon>Bacteria</taxon>
        <taxon>Bacillati</taxon>
        <taxon>Actinomycetota</taxon>
        <taxon>Actinomycetes</taxon>
        <taxon>Mycobacteriales</taxon>
        <taxon>Mycobacteriaceae</taxon>
        <taxon>Mycobacterium</taxon>
    </lineage>
</organism>